<keyword evidence="3" id="KW-0175">Coiled coil</keyword>
<dbReference type="SMART" id="SM00743">
    <property type="entry name" value="Agenet"/>
    <property type="match status" value="2"/>
</dbReference>
<dbReference type="Proteomes" id="UP000059680">
    <property type="component" value="Chromosome 1"/>
</dbReference>
<dbReference type="EMBL" id="AP014957">
    <property type="protein sequence ID" value="BAS72682.1"/>
    <property type="molecule type" value="Genomic_DNA"/>
</dbReference>
<dbReference type="PANTHER" id="PTHR31917">
    <property type="entry name" value="AGENET DOMAIN-CONTAINING PROTEIN-RELATED"/>
    <property type="match status" value="1"/>
</dbReference>
<dbReference type="Pfam" id="PF05641">
    <property type="entry name" value="Agenet"/>
    <property type="match status" value="2"/>
</dbReference>
<evidence type="ECO:0000256" key="3">
    <source>
        <dbReference type="SAM" id="Coils"/>
    </source>
</evidence>
<reference evidence="6 7" key="2">
    <citation type="journal article" date="2013" name="Plant Cell Physiol.">
        <title>Rice Annotation Project Database (RAP-DB): an integrative and interactive database for rice genomics.</title>
        <authorList>
            <person name="Sakai H."/>
            <person name="Lee S.S."/>
            <person name="Tanaka T."/>
            <person name="Numa H."/>
            <person name="Kim J."/>
            <person name="Kawahara Y."/>
            <person name="Wakimoto H."/>
            <person name="Yang C.C."/>
            <person name="Iwamoto M."/>
            <person name="Abe T."/>
            <person name="Yamada Y."/>
            <person name="Muto A."/>
            <person name="Inokuchi H."/>
            <person name="Ikemura T."/>
            <person name="Matsumoto T."/>
            <person name="Sasaki T."/>
            <person name="Itoh T."/>
        </authorList>
    </citation>
    <scope>NUCLEOTIDE SEQUENCE [LARGE SCALE GENOMIC DNA]</scope>
    <source>
        <strain evidence="7">cv. Nipponbare</strain>
    </source>
</reference>
<dbReference type="InterPro" id="IPR007930">
    <property type="entry name" value="DUF724"/>
</dbReference>
<accession>A0A0P0V413</accession>
<dbReference type="PANTHER" id="PTHR31917:SF150">
    <property type="entry name" value="OS01G0556800 PROTEIN"/>
    <property type="match status" value="1"/>
</dbReference>
<evidence type="ECO:0000259" key="5">
    <source>
        <dbReference type="SMART" id="SM00743"/>
    </source>
</evidence>
<feature type="compositionally biased region" description="Pro residues" evidence="4">
    <location>
        <begin position="91"/>
        <end position="100"/>
    </location>
</feature>
<dbReference type="PaxDb" id="39947-A0A0P0V413"/>
<keyword evidence="1" id="KW-0813">Transport</keyword>
<dbReference type="OMA" id="SAEYDFH"/>
<feature type="region of interest" description="Disordered" evidence="4">
    <location>
        <begin position="87"/>
        <end position="106"/>
    </location>
</feature>
<dbReference type="eggNOG" id="ENOG502QTQX">
    <property type="taxonomic scope" value="Eukaryota"/>
</dbReference>
<dbReference type="InterPro" id="IPR014002">
    <property type="entry name" value="Agenet_dom_plant"/>
</dbReference>
<evidence type="ECO:0000313" key="6">
    <source>
        <dbReference type="EMBL" id="BAS72682.1"/>
    </source>
</evidence>
<dbReference type="Gramene" id="Os01t0556800-00">
    <property type="protein sequence ID" value="Os01t0556800-00"/>
    <property type="gene ID" value="Os01g0556800"/>
</dbReference>
<feature type="coiled-coil region" evidence="3">
    <location>
        <begin position="603"/>
        <end position="662"/>
    </location>
</feature>
<name>A0A0P0V413_ORYSJ</name>
<keyword evidence="2" id="KW-0341">Growth regulation</keyword>
<dbReference type="InParanoid" id="A0A0P0V413"/>
<keyword evidence="7" id="KW-1185">Reference proteome</keyword>
<protein>
    <submittedName>
        <fullName evidence="6">Os01g0556800 protein</fullName>
    </submittedName>
</protein>
<dbReference type="Pfam" id="PF05266">
    <property type="entry name" value="DUF724"/>
    <property type="match status" value="1"/>
</dbReference>
<feature type="domain" description="Agenet" evidence="5">
    <location>
        <begin position="186"/>
        <end position="248"/>
    </location>
</feature>
<dbReference type="AlphaFoldDB" id="A0A0P0V413"/>
<reference evidence="7" key="1">
    <citation type="journal article" date="2005" name="Nature">
        <title>The map-based sequence of the rice genome.</title>
        <authorList>
            <consortium name="International rice genome sequencing project (IRGSP)"/>
            <person name="Matsumoto T."/>
            <person name="Wu J."/>
            <person name="Kanamori H."/>
            <person name="Katayose Y."/>
            <person name="Fujisawa M."/>
            <person name="Namiki N."/>
            <person name="Mizuno H."/>
            <person name="Yamamoto K."/>
            <person name="Antonio B.A."/>
            <person name="Baba T."/>
            <person name="Sakata K."/>
            <person name="Nagamura Y."/>
            <person name="Aoki H."/>
            <person name="Arikawa K."/>
            <person name="Arita K."/>
            <person name="Bito T."/>
            <person name="Chiden Y."/>
            <person name="Fujitsuka N."/>
            <person name="Fukunaka R."/>
            <person name="Hamada M."/>
            <person name="Harada C."/>
            <person name="Hayashi A."/>
            <person name="Hijishita S."/>
            <person name="Honda M."/>
            <person name="Hosokawa S."/>
            <person name="Ichikawa Y."/>
            <person name="Idonuma A."/>
            <person name="Iijima M."/>
            <person name="Ikeda M."/>
            <person name="Ikeno M."/>
            <person name="Ito K."/>
            <person name="Ito S."/>
            <person name="Ito T."/>
            <person name="Ito Y."/>
            <person name="Ito Y."/>
            <person name="Iwabuchi A."/>
            <person name="Kamiya K."/>
            <person name="Karasawa W."/>
            <person name="Kurita K."/>
            <person name="Katagiri S."/>
            <person name="Kikuta A."/>
            <person name="Kobayashi H."/>
            <person name="Kobayashi N."/>
            <person name="Machita K."/>
            <person name="Maehara T."/>
            <person name="Masukawa M."/>
            <person name="Mizubayashi T."/>
            <person name="Mukai Y."/>
            <person name="Nagasaki H."/>
            <person name="Nagata Y."/>
            <person name="Naito S."/>
            <person name="Nakashima M."/>
            <person name="Nakama Y."/>
            <person name="Nakamichi Y."/>
            <person name="Nakamura M."/>
            <person name="Meguro A."/>
            <person name="Negishi M."/>
            <person name="Ohta I."/>
            <person name="Ohta T."/>
            <person name="Okamoto M."/>
            <person name="Ono N."/>
            <person name="Saji S."/>
            <person name="Sakaguchi M."/>
            <person name="Sakai K."/>
            <person name="Shibata M."/>
            <person name="Shimokawa T."/>
            <person name="Song J."/>
            <person name="Takazaki Y."/>
            <person name="Terasawa K."/>
            <person name="Tsugane M."/>
            <person name="Tsuji K."/>
            <person name="Ueda S."/>
            <person name="Waki K."/>
            <person name="Yamagata H."/>
            <person name="Yamamoto M."/>
            <person name="Yamamoto S."/>
            <person name="Yamane H."/>
            <person name="Yoshiki S."/>
            <person name="Yoshihara R."/>
            <person name="Yukawa K."/>
            <person name="Zhong H."/>
            <person name="Yano M."/>
            <person name="Yuan Q."/>
            <person name="Ouyang S."/>
            <person name="Liu J."/>
            <person name="Jones K.M."/>
            <person name="Gansberger K."/>
            <person name="Moffat K."/>
            <person name="Hill J."/>
            <person name="Bera J."/>
            <person name="Fadrosh D."/>
            <person name="Jin S."/>
            <person name="Johri S."/>
            <person name="Kim M."/>
            <person name="Overton L."/>
            <person name="Reardon M."/>
            <person name="Tsitrin T."/>
            <person name="Vuong H."/>
            <person name="Weaver B."/>
            <person name="Ciecko A."/>
            <person name="Tallon L."/>
            <person name="Jackson J."/>
            <person name="Pai G."/>
            <person name="Aken S.V."/>
            <person name="Utterback T."/>
            <person name="Reidmuller S."/>
            <person name="Feldblyum T."/>
            <person name="Hsiao J."/>
            <person name="Zismann V."/>
            <person name="Iobst S."/>
            <person name="de Vazeille A.R."/>
            <person name="Buell C.R."/>
            <person name="Ying K."/>
            <person name="Li Y."/>
            <person name="Lu T."/>
            <person name="Huang Y."/>
            <person name="Zhao Q."/>
            <person name="Feng Q."/>
            <person name="Zhang L."/>
            <person name="Zhu J."/>
            <person name="Weng Q."/>
            <person name="Mu J."/>
            <person name="Lu Y."/>
            <person name="Fan D."/>
            <person name="Liu Y."/>
            <person name="Guan J."/>
            <person name="Zhang Y."/>
            <person name="Yu S."/>
            <person name="Liu X."/>
            <person name="Zhang Y."/>
            <person name="Hong G."/>
            <person name="Han B."/>
            <person name="Choisne N."/>
            <person name="Demange N."/>
            <person name="Orjeda G."/>
            <person name="Samain S."/>
            <person name="Cattolico L."/>
            <person name="Pelletier E."/>
            <person name="Couloux A."/>
            <person name="Segurens B."/>
            <person name="Wincker P."/>
            <person name="D'Hont A."/>
            <person name="Scarpelli C."/>
            <person name="Weissenbach J."/>
            <person name="Salanoubat M."/>
            <person name="Quetier F."/>
            <person name="Yu Y."/>
            <person name="Kim H.R."/>
            <person name="Rambo T."/>
            <person name="Currie J."/>
            <person name="Collura K."/>
            <person name="Luo M."/>
            <person name="Yang T."/>
            <person name="Ammiraju J.S.S."/>
            <person name="Engler F."/>
            <person name="Soderlund C."/>
            <person name="Wing R.A."/>
            <person name="Palmer L.E."/>
            <person name="de la Bastide M."/>
            <person name="Spiegel L."/>
            <person name="Nascimento L."/>
            <person name="Zutavern T."/>
            <person name="O'Shaughnessy A."/>
            <person name="Dike S."/>
            <person name="Dedhia N."/>
            <person name="Preston R."/>
            <person name="Balija V."/>
            <person name="McCombie W.R."/>
            <person name="Chow T."/>
            <person name="Chen H."/>
            <person name="Chung M."/>
            <person name="Chen C."/>
            <person name="Shaw J."/>
            <person name="Wu H."/>
            <person name="Hsiao K."/>
            <person name="Chao Y."/>
            <person name="Chu M."/>
            <person name="Cheng C."/>
            <person name="Hour A."/>
            <person name="Lee P."/>
            <person name="Lin S."/>
            <person name="Lin Y."/>
            <person name="Liou J."/>
            <person name="Liu S."/>
            <person name="Hsing Y."/>
            <person name="Raghuvanshi S."/>
            <person name="Mohanty A."/>
            <person name="Bharti A.K."/>
            <person name="Gaur A."/>
            <person name="Gupta V."/>
            <person name="Kumar D."/>
            <person name="Ravi V."/>
            <person name="Vij S."/>
            <person name="Kapur A."/>
            <person name="Khurana P."/>
            <person name="Khurana P."/>
            <person name="Khurana J.P."/>
            <person name="Tyagi A.K."/>
            <person name="Gaikwad K."/>
            <person name="Singh A."/>
            <person name="Dalal V."/>
            <person name="Srivastava S."/>
            <person name="Dixit A."/>
            <person name="Pal A.K."/>
            <person name="Ghazi I.A."/>
            <person name="Yadav M."/>
            <person name="Pandit A."/>
            <person name="Bhargava A."/>
            <person name="Sureshbabu K."/>
            <person name="Batra K."/>
            <person name="Sharma T.R."/>
            <person name="Mohapatra T."/>
            <person name="Singh N.K."/>
            <person name="Messing J."/>
            <person name="Nelson A.B."/>
            <person name="Fuks G."/>
            <person name="Kavchok S."/>
            <person name="Keizer G."/>
            <person name="Linton E."/>
            <person name="Llaca V."/>
            <person name="Song R."/>
            <person name="Tanyolac B."/>
            <person name="Young S."/>
            <person name="Ho-Il K."/>
            <person name="Hahn J.H."/>
            <person name="Sangsakoo G."/>
            <person name="Vanavichit A."/>
            <person name="de Mattos Luiz.A.T."/>
            <person name="Zimmer P.D."/>
            <person name="Malone G."/>
            <person name="Dellagostin O."/>
            <person name="de Oliveira A.C."/>
            <person name="Bevan M."/>
            <person name="Bancroft I."/>
            <person name="Minx P."/>
            <person name="Cordum H."/>
            <person name="Wilson R."/>
            <person name="Cheng Z."/>
            <person name="Jin W."/>
            <person name="Jiang J."/>
            <person name="Leong S.A."/>
            <person name="Iwama H."/>
            <person name="Gojobori T."/>
            <person name="Itoh T."/>
            <person name="Niimura Y."/>
            <person name="Fujii Y."/>
            <person name="Habara T."/>
            <person name="Sakai H."/>
            <person name="Sato Y."/>
            <person name="Wilson G."/>
            <person name="Kumar K."/>
            <person name="McCouch S."/>
            <person name="Juretic N."/>
            <person name="Hoen D."/>
            <person name="Wright S."/>
            <person name="Bruskiewich R."/>
            <person name="Bureau T."/>
            <person name="Miyao A."/>
            <person name="Hirochika H."/>
            <person name="Nishikawa T."/>
            <person name="Kadowaki K."/>
            <person name="Sugiura M."/>
            <person name="Burr B."/>
            <person name="Sasaki T."/>
        </authorList>
    </citation>
    <scope>NUCLEOTIDE SEQUENCE [LARGE SCALE GENOMIC DNA]</scope>
    <source>
        <strain evidence="7">cv. Nipponbare</strain>
    </source>
</reference>
<dbReference type="STRING" id="39947.A0A0P0V413"/>
<feature type="region of interest" description="Disordered" evidence="4">
    <location>
        <begin position="1"/>
        <end position="21"/>
    </location>
</feature>
<dbReference type="SMR" id="A0A0P0V413"/>
<evidence type="ECO:0000256" key="4">
    <source>
        <dbReference type="SAM" id="MobiDB-lite"/>
    </source>
</evidence>
<sequence>MEWEDDGEEAAGSGGQLGGAPLYAVGDEVEVRMDDPGFHGAFYEATVSARLPCSGRYEVMYSTLVEGGGGRGRRGGGPLRETVAACDVRPRPPPPPPPPLAEDGAAPGRELNVFDMVEAYHREGWWPGVVSAAWPARGRKAAAAMYTVSFPSCREEAKLPASLVRRRRAFVRGRWMDARDVVPRVPQYDEGSNVEVMLDTGKHRAAWVTATVIKMVSSKNYVVRLKNKEGSVNIVDYCYIRPQPTFDRKKFEYELEPSAEVEVNLGGAWSLGVISDVGSCGYGVRLKGHDSSEEEDYMLVLRALLRPYCKQDDQELMPCTAKVTKLNKLENKNIKGKARMLVSRKLPNLGCTRSGGKQRHSMKKEFACTSLDLPCISAPKDAVEIKGKSSYVDVVEISDNSGYDAHFNNNAGQLIPLPSYPVLEKLPVKVLPEMNEMKETNHAHLQAEFLAPDDCTAGDQNYALPIKVEVESWVADIRKKEAAMQTITDSGEDNSRRPRSGDSEIPNSSKLEPYSSEQQRFEADLPCMPVPNNVTINTLPLVTRHTFQFVSRNKLEVPVRHKKAPDADEENVFEEKLRCLSELEEDGFDVRALKERLENLVSIKNHQTELKKKRARLDQFMLEREVDNASVEQSQKLLDIMIKELELKLLEYREKKASLVEKKAANCSEIAKLQGDMDQIEESFLSAEYDFHTTAAAPW</sequence>
<dbReference type="InterPro" id="IPR008395">
    <property type="entry name" value="Agenet-like_dom"/>
</dbReference>
<feature type="domain" description="Agenet" evidence="5">
    <location>
        <begin position="21"/>
        <end position="96"/>
    </location>
</feature>
<proteinExistence type="predicted"/>
<reference evidence="6 7" key="3">
    <citation type="journal article" date="2013" name="Rice">
        <title>Improvement of the Oryza sativa Nipponbare reference genome using next generation sequence and optical map data.</title>
        <authorList>
            <person name="Kawahara Y."/>
            <person name="de la Bastide M."/>
            <person name="Hamilton J.P."/>
            <person name="Kanamori H."/>
            <person name="McCombie W.R."/>
            <person name="Ouyang S."/>
            <person name="Schwartz D.C."/>
            <person name="Tanaka T."/>
            <person name="Wu J."/>
            <person name="Zhou S."/>
            <person name="Childs K.L."/>
            <person name="Davidson R.M."/>
            <person name="Lin H."/>
            <person name="Quesada-Ocampo L."/>
            <person name="Vaillancourt B."/>
            <person name="Sakai H."/>
            <person name="Lee S.S."/>
            <person name="Kim J."/>
            <person name="Numa H."/>
            <person name="Itoh T."/>
            <person name="Buell C.R."/>
            <person name="Matsumoto T."/>
        </authorList>
    </citation>
    <scope>NUCLEOTIDE SEQUENCE [LARGE SCALE GENOMIC DNA]</scope>
    <source>
        <strain evidence="7">cv. Nipponbare</strain>
    </source>
</reference>
<organism evidence="6 7">
    <name type="scientific">Oryza sativa subsp. japonica</name>
    <name type="common">Rice</name>
    <dbReference type="NCBI Taxonomy" id="39947"/>
    <lineage>
        <taxon>Eukaryota</taxon>
        <taxon>Viridiplantae</taxon>
        <taxon>Streptophyta</taxon>
        <taxon>Embryophyta</taxon>
        <taxon>Tracheophyta</taxon>
        <taxon>Spermatophyta</taxon>
        <taxon>Magnoliopsida</taxon>
        <taxon>Liliopsida</taxon>
        <taxon>Poales</taxon>
        <taxon>Poaceae</taxon>
        <taxon>BOP clade</taxon>
        <taxon>Oryzoideae</taxon>
        <taxon>Oryzeae</taxon>
        <taxon>Oryzinae</taxon>
        <taxon>Oryza</taxon>
        <taxon>Oryza sativa</taxon>
    </lineage>
</organism>
<gene>
    <name evidence="6" type="ordered locus">Os01g0556800</name>
    <name evidence="6" type="ORF">OSNPB_010556800</name>
</gene>
<evidence type="ECO:0000256" key="1">
    <source>
        <dbReference type="ARBA" id="ARBA00022448"/>
    </source>
</evidence>
<feature type="region of interest" description="Disordered" evidence="4">
    <location>
        <begin position="485"/>
        <end position="518"/>
    </location>
</feature>
<evidence type="ECO:0000313" key="7">
    <source>
        <dbReference type="Proteomes" id="UP000059680"/>
    </source>
</evidence>
<feature type="compositionally biased region" description="Polar residues" evidence="4">
    <location>
        <begin position="505"/>
        <end position="518"/>
    </location>
</feature>
<evidence type="ECO:0000256" key="2">
    <source>
        <dbReference type="ARBA" id="ARBA00022604"/>
    </source>
</evidence>
<feature type="compositionally biased region" description="Basic and acidic residues" evidence="4">
    <location>
        <begin position="493"/>
        <end position="502"/>
    </location>
</feature>